<proteinExistence type="predicted"/>
<feature type="region of interest" description="Disordered" evidence="1">
    <location>
        <begin position="164"/>
        <end position="183"/>
    </location>
</feature>
<accession>A0AAV7I7M1</accession>
<evidence type="ECO:0000313" key="3">
    <source>
        <dbReference type="Proteomes" id="UP000826195"/>
    </source>
</evidence>
<feature type="compositionally biased region" description="Polar residues" evidence="1">
    <location>
        <begin position="173"/>
        <end position="183"/>
    </location>
</feature>
<keyword evidence="3" id="KW-1185">Reference proteome</keyword>
<name>A0AAV7I7M1_COTGL</name>
<sequence length="183" mass="21136">MRRRRPRSSGNFGFKVGWRGKQVNVVSDGGLEWGKLGRHHLGSLITLRRSFIDSTSIKIAATSRSVVDRFEIANTREETLRLRSAHRNAVLWLSSYKILICMSTMEVLTKHPLSSELSRGMPRMHEKKHIEDKKILLHLRCCTRQQKSRLSAICEPIVRTSSANKDKEKERTWTTGRNTDQHM</sequence>
<dbReference type="EMBL" id="JAHXZJ010002237">
    <property type="protein sequence ID" value="KAH0547270.1"/>
    <property type="molecule type" value="Genomic_DNA"/>
</dbReference>
<organism evidence="2 3">
    <name type="scientific">Cotesia glomerata</name>
    <name type="common">Lepidopteran parasitic wasp</name>
    <name type="synonym">Apanteles glomeratus</name>
    <dbReference type="NCBI Taxonomy" id="32391"/>
    <lineage>
        <taxon>Eukaryota</taxon>
        <taxon>Metazoa</taxon>
        <taxon>Ecdysozoa</taxon>
        <taxon>Arthropoda</taxon>
        <taxon>Hexapoda</taxon>
        <taxon>Insecta</taxon>
        <taxon>Pterygota</taxon>
        <taxon>Neoptera</taxon>
        <taxon>Endopterygota</taxon>
        <taxon>Hymenoptera</taxon>
        <taxon>Apocrita</taxon>
        <taxon>Ichneumonoidea</taxon>
        <taxon>Braconidae</taxon>
        <taxon>Microgastrinae</taxon>
        <taxon>Cotesia</taxon>
    </lineage>
</organism>
<dbReference type="AlphaFoldDB" id="A0AAV7I7M1"/>
<evidence type="ECO:0000256" key="1">
    <source>
        <dbReference type="SAM" id="MobiDB-lite"/>
    </source>
</evidence>
<dbReference type="Proteomes" id="UP000826195">
    <property type="component" value="Unassembled WGS sequence"/>
</dbReference>
<protein>
    <submittedName>
        <fullName evidence="2">Uncharacterized protein</fullName>
    </submittedName>
</protein>
<gene>
    <name evidence="2" type="ORF">KQX54_018277</name>
</gene>
<reference evidence="2 3" key="1">
    <citation type="journal article" date="2021" name="J. Hered.">
        <title>A chromosome-level genome assembly of the parasitoid wasp, Cotesia glomerata (Hymenoptera: Braconidae).</title>
        <authorList>
            <person name="Pinto B.J."/>
            <person name="Weis J.J."/>
            <person name="Gamble T."/>
            <person name="Ode P.J."/>
            <person name="Paul R."/>
            <person name="Zaspel J.M."/>
        </authorList>
    </citation>
    <scope>NUCLEOTIDE SEQUENCE [LARGE SCALE GENOMIC DNA]</scope>
    <source>
        <strain evidence="2">CgM1</strain>
    </source>
</reference>
<comment type="caution">
    <text evidence="2">The sequence shown here is derived from an EMBL/GenBank/DDBJ whole genome shotgun (WGS) entry which is preliminary data.</text>
</comment>
<evidence type="ECO:0000313" key="2">
    <source>
        <dbReference type="EMBL" id="KAH0547270.1"/>
    </source>
</evidence>